<evidence type="ECO:0000256" key="1">
    <source>
        <dbReference type="ARBA" id="ARBA00022722"/>
    </source>
</evidence>
<evidence type="ECO:0000256" key="3">
    <source>
        <dbReference type="ARBA" id="ARBA00022763"/>
    </source>
</evidence>
<keyword evidence="3" id="KW-0227">DNA damage</keyword>
<dbReference type="Gene3D" id="3.90.320.10">
    <property type="match status" value="1"/>
</dbReference>
<sequence length="1129" mass="125219">MTEASAPERLLTPSKVTAWLDCPHYLSLSARNDDGTMPRPESRFGSFAELLVKKGLTHEQDCLADYRHQGRSVLEVPQKVEGQSFSSWVASVGNPLDGENDVVYQMPFVHSGIRGVADFVVRVQDPETGEVSYEPVDAKLTRTEAKPGHVLQLCFYADAIEALTGRRPEHVHISLGSGRMEQLRVDDFQPYWRRMQGQLALALAGGPEDGTVAEPCVHCEFCEFKPTCEMQWREDDSLIYLAGIRKPDRTALVEADIATLTALATGDGPVDGLAPDRLTRLRRQAALQLAARQTSEGPPPFELIEPGEAPWGRGFESLPQPDDGDVFLDFEGHPFWRADTGLFFLFGLVEQLGGQWQYRCWWAHDPSQEAASIDELVDYLARRREQFPGMHVYHYNHTERSALQRMAETHGVAELALAELIDTGAFVDLLLVARNSIQVGTESYGLKHLERLTDFERRHEIDQGAGAVVRYERYMAEPNQIDLDAIAAYNEDDVRATLALRDWLVDHRPPEMPWRPAITEPDAELPELDETIARLHESPSSTDEHNLGDLLCYWRDEWFAYLAPKKVKQAADPLDLLDDPETIAALSVVGPIERTGKNDKVLTPAMRFVYPRQDLDRFTQSSGTVMFATPAGERLYANIVELNRSTGTLDLLWNQQLREAGCLPRAVVLHDWVDATLKFEALRDFAADLLDGRAHHPVTLGLLRRDLPCLTDGRSGRVFADDLDDMTSWVTQLDRSFVAVQGPPGTGKTYRAARLIRALVRAGQRVGITALSHHAIANLLKGVVEAFTEAGELDLLRAVCNAGTSSVVRLQDVTYGDNKKCARDGFNVVAGTTWLFSSQLMRDAPVDVLLVDEAGQLALADALAASGSAHSLVLLGDPLQLPQVARASHPGISGRSVLDHIVGEEVLLPPDRGVFLEQTRRMHPDVCEFISRQIYDGRLHSHPDCAQQSTAAGTGLRWLRVDHEDNRKWSGEEADAIAEEISRLIGTPWTNHVGGKKDLQSSDFMVVAPYNLQVNTIRTRLQAVAGLSDVPVGTVDKFQGREAAVVFFSMATSSGDDMTRGVEFLFSRNRLNVAVSRARCLAYLVCTNALLDTRARTVEDMRLISTLNAFVDTAARQTEAAEAYPHQEA</sequence>
<dbReference type="InterPro" id="IPR012337">
    <property type="entry name" value="RNaseH-like_sf"/>
</dbReference>
<dbReference type="InterPro" id="IPR047187">
    <property type="entry name" value="SF1_C_Upf1"/>
</dbReference>
<dbReference type="NCBIfam" id="TIGR03491">
    <property type="entry name" value="TM0106 family RecB-like putative nuclease"/>
    <property type="match status" value="1"/>
</dbReference>
<dbReference type="RefSeq" id="WP_163719696.1">
    <property type="nucleotide sequence ID" value="NZ_AP022574.1"/>
</dbReference>
<dbReference type="GO" id="GO:0004527">
    <property type="term" value="F:exonuclease activity"/>
    <property type="evidence" value="ECO:0007669"/>
    <property type="project" value="UniProtKB-KW"/>
</dbReference>
<keyword evidence="5" id="KW-0347">Helicase</keyword>
<dbReference type="SUPFAM" id="SSF52540">
    <property type="entry name" value="P-loop containing nucleoside triphosphate hydrolases"/>
    <property type="match status" value="1"/>
</dbReference>
<proteinExistence type="predicted"/>
<dbReference type="InterPro" id="IPR041679">
    <property type="entry name" value="DNA2/NAM7-like_C"/>
</dbReference>
<dbReference type="GO" id="GO:0006281">
    <property type="term" value="P:DNA repair"/>
    <property type="evidence" value="ECO:0007669"/>
    <property type="project" value="UniProtKB-KW"/>
</dbReference>
<dbReference type="SUPFAM" id="SSF53098">
    <property type="entry name" value="Ribonuclease H-like"/>
    <property type="match status" value="1"/>
</dbReference>
<dbReference type="GO" id="GO:0005524">
    <property type="term" value="F:ATP binding"/>
    <property type="evidence" value="ECO:0007669"/>
    <property type="project" value="UniProtKB-KW"/>
</dbReference>
<dbReference type="InterPro" id="IPR038720">
    <property type="entry name" value="YprB_RNase_H-like_dom"/>
</dbReference>
<keyword evidence="8" id="KW-0234">DNA repair</keyword>
<evidence type="ECO:0000256" key="7">
    <source>
        <dbReference type="ARBA" id="ARBA00022840"/>
    </source>
</evidence>
<dbReference type="InterPro" id="IPR019993">
    <property type="entry name" value="RecB_nuclease_TM0106_put"/>
</dbReference>
<dbReference type="PANTHER" id="PTHR43788:SF8">
    <property type="entry name" value="DNA-BINDING PROTEIN SMUBP-2"/>
    <property type="match status" value="1"/>
</dbReference>
<dbReference type="Pfam" id="PF13604">
    <property type="entry name" value="AAA_30"/>
    <property type="match status" value="1"/>
</dbReference>
<evidence type="ECO:0000256" key="6">
    <source>
        <dbReference type="ARBA" id="ARBA00022839"/>
    </source>
</evidence>
<evidence type="ECO:0000313" key="10">
    <source>
        <dbReference type="EMBL" id="BBX66589.1"/>
    </source>
</evidence>
<protein>
    <recommendedName>
        <fullName evidence="9">AAA+ ATPase domain-containing protein</fullName>
    </recommendedName>
</protein>
<dbReference type="Proteomes" id="UP000466514">
    <property type="component" value="Chromosome"/>
</dbReference>
<dbReference type="InterPro" id="IPR003593">
    <property type="entry name" value="AAA+_ATPase"/>
</dbReference>
<evidence type="ECO:0000256" key="4">
    <source>
        <dbReference type="ARBA" id="ARBA00022801"/>
    </source>
</evidence>
<dbReference type="Pfam" id="PF13087">
    <property type="entry name" value="AAA_12"/>
    <property type="match status" value="1"/>
</dbReference>
<accession>A0A7I7M564</accession>
<gene>
    <name evidence="10" type="ORF">MPSYJ_00500</name>
</gene>
<evidence type="ECO:0000313" key="11">
    <source>
        <dbReference type="Proteomes" id="UP000466514"/>
    </source>
</evidence>
<dbReference type="EMBL" id="AP022574">
    <property type="protein sequence ID" value="BBX66589.1"/>
    <property type="molecule type" value="Genomic_DNA"/>
</dbReference>
<name>A0A7I7M564_9MYCO</name>
<evidence type="ECO:0000256" key="2">
    <source>
        <dbReference type="ARBA" id="ARBA00022741"/>
    </source>
</evidence>
<organism evidence="10 11">
    <name type="scientific">Mycolicibacterium psychrotolerans</name>
    <dbReference type="NCBI Taxonomy" id="216929"/>
    <lineage>
        <taxon>Bacteria</taxon>
        <taxon>Bacillati</taxon>
        <taxon>Actinomycetota</taxon>
        <taxon>Actinomycetes</taxon>
        <taxon>Mycobacteriales</taxon>
        <taxon>Mycobacteriaceae</taxon>
        <taxon>Mycolicibacterium</taxon>
    </lineage>
</organism>
<dbReference type="InterPro" id="IPR027417">
    <property type="entry name" value="P-loop_NTPase"/>
</dbReference>
<keyword evidence="11" id="KW-1185">Reference proteome</keyword>
<dbReference type="KEGG" id="mpsc:MPSYJ_00500"/>
<reference evidence="10 11" key="1">
    <citation type="journal article" date="2019" name="Emerg. Microbes Infect.">
        <title>Comprehensive subspecies identification of 175 nontuberculous mycobacteria species based on 7547 genomic profiles.</title>
        <authorList>
            <person name="Matsumoto Y."/>
            <person name="Kinjo T."/>
            <person name="Motooka D."/>
            <person name="Nabeya D."/>
            <person name="Jung N."/>
            <person name="Uechi K."/>
            <person name="Horii T."/>
            <person name="Iida T."/>
            <person name="Fujita J."/>
            <person name="Nakamura S."/>
        </authorList>
    </citation>
    <scope>NUCLEOTIDE SEQUENCE [LARGE SCALE GENOMIC DNA]</scope>
    <source>
        <strain evidence="10 11">JCM 13323</strain>
    </source>
</reference>
<dbReference type="GO" id="GO:0043139">
    <property type="term" value="F:5'-3' DNA helicase activity"/>
    <property type="evidence" value="ECO:0007669"/>
    <property type="project" value="TreeGrafter"/>
</dbReference>
<dbReference type="PANTHER" id="PTHR43788">
    <property type="entry name" value="DNA2/NAM7 HELICASE FAMILY MEMBER"/>
    <property type="match status" value="1"/>
</dbReference>
<evidence type="ECO:0000259" key="9">
    <source>
        <dbReference type="SMART" id="SM00382"/>
    </source>
</evidence>
<dbReference type="SMART" id="SM00382">
    <property type="entry name" value="AAA"/>
    <property type="match status" value="1"/>
</dbReference>
<keyword evidence="2" id="KW-0547">Nucleotide-binding</keyword>
<dbReference type="AlphaFoldDB" id="A0A7I7M564"/>
<dbReference type="Pfam" id="PF12705">
    <property type="entry name" value="PDDEXK_1"/>
    <property type="match status" value="1"/>
</dbReference>
<keyword evidence="1" id="KW-0540">Nuclease</keyword>
<dbReference type="CDD" id="cd17934">
    <property type="entry name" value="DEXXQc_Upf1-like"/>
    <property type="match status" value="1"/>
</dbReference>
<evidence type="ECO:0000256" key="5">
    <source>
        <dbReference type="ARBA" id="ARBA00022806"/>
    </source>
</evidence>
<feature type="domain" description="AAA+ ATPase" evidence="9">
    <location>
        <begin position="734"/>
        <end position="912"/>
    </location>
</feature>
<keyword evidence="7" id="KW-0067">ATP-binding</keyword>
<dbReference type="Gene3D" id="3.40.50.300">
    <property type="entry name" value="P-loop containing nucleotide triphosphate hydrolases"/>
    <property type="match status" value="2"/>
</dbReference>
<dbReference type="InterPro" id="IPR038726">
    <property type="entry name" value="PDDEXK_AddAB-type"/>
</dbReference>
<keyword evidence="4" id="KW-0378">Hydrolase</keyword>
<dbReference type="CDD" id="cd18808">
    <property type="entry name" value="SF1_C_Upf1"/>
    <property type="match status" value="1"/>
</dbReference>
<evidence type="ECO:0000256" key="8">
    <source>
        <dbReference type="ARBA" id="ARBA00023204"/>
    </source>
</evidence>
<keyword evidence="6" id="KW-0269">Exonuclease</keyword>
<dbReference type="Pfam" id="PF13482">
    <property type="entry name" value="RNase_H_2"/>
    <property type="match status" value="1"/>
</dbReference>
<dbReference type="InterPro" id="IPR050534">
    <property type="entry name" value="Coronavir_polyprotein_1ab"/>
</dbReference>
<dbReference type="InterPro" id="IPR011604">
    <property type="entry name" value="PDDEXK-like_dom_sf"/>
</dbReference>